<proteinExistence type="predicted"/>
<sequence>MDVGRESYANEKKKKTKKKPDTKEERECTTPDTVDSCINHKEGLLNGYCRSDSMLSKQEEDNMDKGNDSDSSSVINQEMDEMIVVKKKRRNRIKNGVDNNAAQLPAAPTHSRSLPEGRSQGLDKQRQRILKSNNDAKLKPLKISTASFDMDQDFPPLNSHPLSATIRREKVQSPPKSVDKPQVHPSKSDSDLTTPTKKELQRAIVRENQQTCEDEVSRPAEIISDKIVVKESADKDKETETNVDLKEKLDTKMVEQTEEHSEVIINFQKDVNNVEDKKNSADQPSEQPGPSSGRNKGRQSSDRRSHSQNNFSTHPHSYKHRPRFNNANSGSRRARYPGFQNSNNYGYNNPLMNVSYMSPNQAASGFPFMHPSASSPGYGYAQLPPLYPHAPTGFIPNQTFLPMQLPYQASNFERFQGPSLLQKYPRGYPVHANGPPPGITRSVVSNNVSKSSTVISNEINTNNTVQISPATTPVADYNGRRPPSVPVTLCGNSGAEKQHPTENVKNTDCTHRYRPSGPTGIQRSFNITSSLPYTTSRISVVDSTKARIADTNVSPLSQSPDSPASSTTRPATTTGSSNSDPSLVNPSSLPRSIDTLTLSPELQKTVREAFGLQPNEGIFYVYATNEKGEHTRQMRVILHNTTPVKFEKFASPVYLSPTLGPAGVFSPTGFYYAKQEKFSVPSSEGHPPVVHAVTQHHPVLSFSATIPEQYQIPLMPTYYQDVIVLPAPPSNRPSVPVLPSNPDSTPPSTPMVHEPESLPKLSPFTNELSSTSTTTSSNDTSAQ</sequence>
<reference evidence="2" key="1">
    <citation type="submission" date="2022-11" db="UniProtKB">
        <authorList>
            <consortium name="WormBaseParasite"/>
        </authorList>
    </citation>
    <scope>IDENTIFICATION</scope>
</reference>
<evidence type="ECO:0000313" key="2">
    <source>
        <dbReference type="WBParaSite" id="ES5_v2.g10165.t1"/>
    </source>
</evidence>
<dbReference type="Proteomes" id="UP000887579">
    <property type="component" value="Unplaced"/>
</dbReference>
<name>A0AC34EZH2_9BILA</name>
<organism evidence="1 2">
    <name type="scientific">Panagrolaimus sp. ES5</name>
    <dbReference type="NCBI Taxonomy" id="591445"/>
    <lineage>
        <taxon>Eukaryota</taxon>
        <taxon>Metazoa</taxon>
        <taxon>Ecdysozoa</taxon>
        <taxon>Nematoda</taxon>
        <taxon>Chromadorea</taxon>
        <taxon>Rhabditida</taxon>
        <taxon>Tylenchina</taxon>
        <taxon>Panagrolaimomorpha</taxon>
        <taxon>Panagrolaimoidea</taxon>
        <taxon>Panagrolaimidae</taxon>
        <taxon>Panagrolaimus</taxon>
    </lineage>
</organism>
<accession>A0AC34EZH2</accession>
<evidence type="ECO:0000313" key="1">
    <source>
        <dbReference type="Proteomes" id="UP000887579"/>
    </source>
</evidence>
<dbReference type="WBParaSite" id="ES5_v2.g10165.t1">
    <property type="protein sequence ID" value="ES5_v2.g10165.t1"/>
    <property type="gene ID" value="ES5_v2.g10165"/>
</dbReference>
<protein>
    <submittedName>
        <fullName evidence="2">Uncharacterized protein</fullName>
    </submittedName>
</protein>